<evidence type="ECO:0000313" key="1">
    <source>
        <dbReference type="EMBL" id="CAF3997631.1"/>
    </source>
</evidence>
<dbReference type="Gene3D" id="3.80.10.10">
    <property type="entry name" value="Ribonuclease Inhibitor"/>
    <property type="match status" value="2"/>
</dbReference>
<dbReference type="Pfam" id="PF13516">
    <property type="entry name" value="LRR_6"/>
    <property type="match status" value="2"/>
</dbReference>
<organism evidence="1 2">
    <name type="scientific">Rotaria magnacalcarata</name>
    <dbReference type="NCBI Taxonomy" id="392030"/>
    <lineage>
        <taxon>Eukaryota</taxon>
        <taxon>Metazoa</taxon>
        <taxon>Spiralia</taxon>
        <taxon>Gnathifera</taxon>
        <taxon>Rotifera</taxon>
        <taxon>Eurotatoria</taxon>
        <taxon>Bdelloidea</taxon>
        <taxon>Philodinida</taxon>
        <taxon>Philodinidae</taxon>
        <taxon>Rotaria</taxon>
    </lineage>
</organism>
<reference evidence="1" key="1">
    <citation type="submission" date="2021-02" db="EMBL/GenBank/DDBJ databases">
        <authorList>
            <person name="Nowell W R."/>
        </authorList>
    </citation>
    <scope>NUCLEOTIDE SEQUENCE</scope>
</reference>
<gene>
    <name evidence="1" type="ORF">OVN521_LOCUS14856</name>
</gene>
<evidence type="ECO:0000313" key="2">
    <source>
        <dbReference type="Proteomes" id="UP000663866"/>
    </source>
</evidence>
<dbReference type="PANTHER" id="PTHR46984">
    <property type="entry name" value="LEUCINE-RICH REPEAT-CONTAINING PROTEIN 71"/>
    <property type="match status" value="1"/>
</dbReference>
<dbReference type="InterPro" id="IPR053040">
    <property type="entry name" value="LRR-containing_protein_71"/>
</dbReference>
<sequence>MDRIKWPDQYKLEYLAIDYCTYDKYLVILSQLPNLRTLIIRNCIFEFSNDPLSLSSASRFHSPLMTLTITDYSITLKNLELIVFPLASLRHLKLISHRKTVDEVFYASYWKEFIQAKLPVLDRFEVFFSYTYFKDHRVTSPTSLIAAFRTPFWLIDKHWFVTCAYVPRLRAIWLHTTPISDMGYENPTTIVLDLGGNRIGDQGVQHLADSLRHNTKVTALDIFDNEIEDNGVQYLAAPLQNNEVTLYISLSAIDTCHTDTHHIKSPPQ</sequence>
<accession>A0A819NNA2</accession>
<name>A0A819NNA2_9BILA</name>
<proteinExistence type="predicted"/>
<keyword evidence="2" id="KW-1185">Reference proteome</keyword>
<protein>
    <submittedName>
        <fullName evidence="1">Uncharacterized protein</fullName>
    </submittedName>
</protein>
<dbReference type="InterPro" id="IPR001611">
    <property type="entry name" value="Leu-rich_rpt"/>
</dbReference>
<dbReference type="EMBL" id="CAJOBG010002303">
    <property type="protein sequence ID" value="CAF3997631.1"/>
    <property type="molecule type" value="Genomic_DNA"/>
</dbReference>
<dbReference type="SUPFAM" id="SSF52047">
    <property type="entry name" value="RNI-like"/>
    <property type="match status" value="1"/>
</dbReference>
<comment type="caution">
    <text evidence="1">The sequence shown here is derived from an EMBL/GenBank/DDBJ whole genome shotgun (WGS) entry which is preliminary data.</text>
</comment>
<dbReference type="PANTHER" id="PTHR46984:SF1">
    <property type="entry name" value="LEUCINE-RICH REPEAT-CONTAINING PROTEIN 71"/>
    <property type="match status" value="1"/>
</dbReference>
<dbReference type="SMART" id="SM00368">
    <property type="entry name" value="LRR_RI"/>
    <property type="match status" value="2"/>
</dbReference>
<dbReference type="AlphaFoldDB" id="A0A819NNA2"/>
<dbReference type="InterPro" id="IPR032675">
    <property type="entry name" value="LRR_dom_sf"/>
</dbReference>
<dbReference type="Proteomes" id="UP000663866">
    <property type="component" value="Unassembled WGS sequence"/>
</dbReference>